<keyword evidence="1" id="KW-0255">Endonuclease</keyword>
<keyword evidence="2" id="KW-1185">Reference proteome</keyword>
<dbReference type="GO" id="GO:0004519">
    <property type="term" value="F:endonuclease activity"/>
    <property type="evidence" value="ECO:0007669"/>
    <property type="project" value="UniProtKB-KW"/>
</dbReference>
<reference evidence="1 2" key="1">
    <citation type="submission" date="2019-10" db="EMBL/GenBank/DDBJ databases">
        <title>Comparative genomics of sulfur disproportionating microorganisms.</title>
        <authorList>
            <person name="Ward L.M."/>
            <person name="Bertran E."/>
            <person name="Johnston D."/>
        </authorList>
    </citation>
    <scope>NUCLEOTIDE SEQUENCE [LARGE SCALE GENOMIC DNA]</scope>
    <source>
        <strain evidence="1 2">DSM 14055</strain>
    </source>
</reference>
<keyword evidence="1" id="KW-0540">Nuclease</keyword>
<dbReference type="Proteomes" id="UP000441717">
    <property type="component" value="Unassembled WGS sequence"/>
</dbReference>
<dbReference type="AlphaFoldDB" id="A0A6N7IXA9"/>
<protein>
    <submittedName>
        <fullName evidence="1">Subtype I-C CRISPR-associated endonuclease Cas1</fullName>
    </submittedName>
</protein>
<accession>A0A6N7IXA9</accession>
<feature type="non-terminal residue" evidence="1">
    <location>
        <position position="1"/>
    </location>
</feature>
<comment type="caution">
    <text evidence="1">The sequence shown here is derived from an EMBL/GenBank/DDBJ whole genome shotgun (WGS) entry which is preliminary data.</text>
</comment>
<organism evidence="1 2">
    <name type="scientific">Desulfofundulus thermobenzoicus</name>
    <dbReference type="NCBI Taxonomy" id="29376"/>
    <lineage>
        <taxon>Bacteria</taxon>
        <taxon>Bacillati</taxon>
        <taxon>Bacillota</taxon>
        <taxon>Clostridia</taxon>
        <taxon>Eubacteriales</taxon>
        <taxon>Peptococcaceae</taxon>
        <taxon>Desulfofundulus</taxon>
    </lineage>
</organism>
<dbReference type="EMBL" id="WHYR01000243">
    <property type="protein sequence ID" value="MQL54169.1"/>
    <property type="molecule type" value="Genomic_DNA"/>
</dbReference>
<dbReference type="InterPro" id="IPR042206">
    <property type="entry name" value="CRISPR-assoc_Cas1_C"/>
</dbReference>
<keyword evidence="1" id="KW-0378">Hydrolase</keyword>
<sequence length="57" mass="6723">EGRREVLTAYQRRKQEEVTHPLLKETVPIGLLLHLQARLLARYLRGDLPRYPAFLAR</sequence>
<gene>
    <name evidence="1" type="ORF">GFC01_18340</name>
</gene>
<name>A0A6N7IXA9_9FIRM</name>
<evidence type="ECO:0000313" key="2">
    <source>
        <dbReference type="Proteomes" id="UP000441717"/>
    </source>
</evidence>
<dbReference type="Gene3D" id="1.20.120.920">
    <property type="entry name" value="CRISPR-associated endonuclease Cas1, C-terminal domain"/>
    <property type="match status" value="1"/>
</dbReference>
<evidence type="ECO:0000313" key="1">
    <source>
        <dbReference type="EMBL" id="MQL54169.1"/>
    </source>
</evidence>
<proteinExistence type="predicted"/>